<dbReference type="GO" id="GO:0020037">
    <property type="term" value="F:heme binding"/>
    <property type="evidence" value="ECO:0007669"/>
    <property type="project" value="InterPro"/>
</dbReference>
<dbReference type="WBParaSite" id="ASIM_0000061801-mRNA-1">
    <property type="protein sequence ID" value="ASIM_0000061801-mRNA-1"/>
    <property type="gene ID" value="ASIM_0000061801"/>
</dbReference>
<dbReference type="Proteomes" id="UP000267096">
    <property type="component" value="Unassembled WGS sequence"/>
</dbReference>
<evidence type="ECO:0000313" key="3">
    <source>
        <dbReference type="WBParaSite" id="ASIM_0000061801-mRNA-1"/>
    </source>
</evidence>
<reference evidence="1 2" key="2">
    <citation type="submission" date="2018-11" db="EMBL/GenBank/DDBJ databases">
        <authorList>
            <consortium name="Pathogen Informatics"/>
        </authorList>
    </citation>
    <scope>NUCLEOTIDE SEQUENCE [LARGE SCALE GENOMIC DNA]</scope>
</reference>
<organism evidence="3">
    <name type="scientific">Anisakis simplex</name>
    <name type="common">Herring worm</name>
    <dbReference type="NCBI Taxonomy" id="6269"/>
    <lineage>
        <taxon>Eukaryota</taxon>
        <taxon>Metazoa</taxon>
        <taxon>Ecdysozoa</taxon>
        <taxon>Nematoda</taxon>
        <taxon>Chromadorea</taxon>
        <taxon>Rhabditida</taxon>
        <taxon>Spirurina</taxon>
        <taxon>Ascaridomorpha</taxon>
        <taxon>Ascaridoidea</taxon>
        <taxon>Anisakidae</taxon>
        <taxon>Anisakis</taxon>
        <taxon>Anisakis simplex complex</taxon>
    </lineage>
</organism>
<dbReference type="SUPFAM" id="SSF46458">
    <property type="entry name" value="Globin-like"/>
    <property type="match status" value="1"/>
</dbReference>
<dbReference type="InterPro" id="IPR009050">
    <property type="entry name" value="Globin-like_sf"/>
</dbReference>
<dbReference type="InterPro" id="IPR044399">
    <property type="entry name" value="Mb-like_M"/>
</dbReference>
<dbReference type="GO" id="GO:0019825">
    <property type="term" value="F:oxygen binding"/>
    <property type="evidence" value="ECO:0007669"/>
    <property type="project" value="InterPro"/>
</dbReference>
<protein>
    <submittedName>
        <fullName evidence="3">GLOBIN domain-containing protein</fullName>
    </submittedName>
</protein>
<gene>
    <name evidence="1" type="ORF">ASIM_LOCUS518</name>
</gene>
<dbReference type="AlphaFoldDB" id="A0A0M3IZD5"/>
<dbReference type="Gene3D" id="1.10.490.10">
    <property type="entry name" value="Globins"/>
    <property type="match status" value="1"/>
</dbReference>
<proteinExistence type="predicted"/>
<dbReference type="CDD" id="cd01040">
    <property type="entry name" value="Mb-like"/>
    <property type="match status" value="1"/>
</dbReference>
<dbReference type="InterPro" id="IPR012292">
    <property type="entry name" value="Globin/Proto"/>
</dbReference>
<reference evidence="3" key="1">
    <citation type="submission" date="2017-02" db="UniProtKB">
        <authorList>
            <consortium name="WormBaseParasite"/>
        </authorList>
    </citation>
    <scope>IDENTIFICATION</scope>
</reference>
<dbReference type="EMBL" id="UYRR01000354">
    <property type="protein sequence ID" value="VDK17797.1"/>
    <property type="molecule type" value="Genomic_DNA"/>
</dbReference>
<accession>A0A0M3IZD5</accession>
<name>A0A0M3IZD5_ANISI</name>
<dbReference type="OrthoDB" id="5914987at2759"/>
<evidence type="ECO:0000313" key="1">
    <source>
        <dbReference type="EMBL" id="VDK17797.1"/>
    </source>
</evidence>
<sequence length="190" mass="22436">MDSTQVAAITNAWESIPNKFDVFQRLFVRLFVYEDQEFAVHFDLQDLPEEELMQHRNFRTHVCKFQRFIATVVDLLPKANRNDELIQIIRMVGRQHCNIRTMSFTAEKWLVFKKVLISVLCNDLTQGKLYECWSRLVSFLIYEMKDAYLDYIRHARSNSCPHIPEAITFFSVKRLPSGDGDEKVDLSEKH</sequence>
<keyword evidence="2" id="KW-1185">Reference proteome</keyword>
<evidence type="ECO:0000313" key="2">
    <source>
        <dbReference type="Proteomes" id="UP000267096"/>
    </source>
</evidence>